<dbReference type="InterPro" id="IPR024079">
    <property type="entry name" value="MetalloPept_cat_dom_sf"/>
</dbReference>
<dbReference type="GO" id="GO:0004180">
    <property type="term" value="F:carboxypeptidase activity"/>
    <property type="evidence" value="ECO:0007669"/>
    <property type="project" value="TreeGrafter"/>
</dbReference>
<evidence type="ECO:0000256" key="2">
    <source>
        <dbReference type="ARBA" id="ARBA00022670"/>
    </source>
</evidence>
<dbReference type="CDD" id="cd06456">
    <property type="entry name" value="M3A_DCP"/>
    <property type="match status" value="1"/>
</dbReference>
<protein>
    <submittedName>
        <fullName evidence="9">Peptidyl-dipeptidase Dcp</fullName>
    </submittedName>
</protein>
<evidence type="ECO:0000256" key="4">
    <source>
        <dbReference type="ARBA" id="ARBA00022801"/>
    </source>
</evidence>
<keyword evidence="4 7" id="KW-0378">Hydrolase</keyword>
<evidence type="ECO:0000256" key="3">
    <source>
        <dbReference type="ARBA" id="ARBA00022723"/>
    </source>
</evidence>
<dbReference type="EMBL" id="FZOH01000005">
    <property type="protein sequence ID" value="SNS48915.1"/>
    <property type="molecule type" value="Genomic_DNA"/>
</dbReference>
<keyword evidence="3 7" id="KW-0479">Metal-binding</keyword>
<keyword evidence="5 7" id="KW-0862">Zinc</keyword>
<accession>A0A239EWB6</accession>
<comment type="cofactor">
    <cofactor evidence="7">
        <name>Zn(2+)</name>
        <dbReference type="ChEBI" id="CHEBI:29105"/>
    </cofactor>
    <text evidence="7">Binds 1 zinc ion.</text>
</comment>
<dbReference type="InterPro" id="IPR045090">
    <property type="entry name" value="Pept_M3A_M3B"/>
</dbReference>
<dbReference type="Gene3D" id="3.40.390.10">
    <property type="entry name" value="Collagenase (Catalytic Domain)"/>
    <property type="match status" value="1"/>
</dbReference>
<dbReference type="InterPro" id="IPR024077">
    <property type="entry name" value="Neurolysin/TOP_dom2"/>
</dbReference>
<dbReference type="Gene3D" id="1.10.1370.40">
    <property type="match status" value="1"/>
</dbReference>
<dbReference type="Gene3D" id="1.10.1370.10">
    <property type="entry name" value="Neurolysin, domain 3"/>
    <property type="match status" value="1"/>
</dbReference>
<dbReference type="PANTHER" id="PTHR43660:SF1">
    <property type="entry name" value="DIPEPTIDYL CARBOXYPEPTIDASE"/>
    <property type="match status" value="1"/>
</dbReference>
<dbReference type="Proteomes" id="UP000198386">
    <property type="component" value="Unassembled WGS sequence"/>
</dbReference>
<evidence type="ECO:0000313" key="9">
    <source>
        <dbReference type="EMBL" id="SNS48915.1"/>
    </source>
</evidence>
<evidence type="ECO:0000256" key="7">
    <source>
        <dbReference type="RuleBase" id="RU003435"/>
    </source>
</evidence>
<dbReference type="GO" id="GO:0004222">
    <property type="term" value="F:metalloendopeptidase activity"/>
    <property type="evidence" value="ECO:0007669"/>
    <property type="project" value="InterPro"/>
</dbReference>
<organism evidence="9 10">
    <name type="scientific">Geodermatophilus saharensis</name>
    <dbReference type="NCBI Taxonomy" id="1137994"/>
    <lineage>
        <taxon>Bacteria</taxon>
        <taxon>Bacillati</taxon>
        <taxon>Actinomycetota</taxon>
        <taxon>Actinomycetes</taxon>
        <taxon>Geodermatophilales</taxon>
        <taxon>Geodermatophilaceae</taxon>
        <taxon>Geodermatophilus</taxon>
    </lineage>
</organism>
<dbReference type="GO" id="GO:0006508">
    <property type="term" value="P:proteolysis"/>
    <property type="evidence" value="ECO:0007669"/>
    <property type="project" value="UniProtKB-KW"/>
</dbReference>
<comment type="similarity">
    <text evidence="1 7">Belongs to the peptidase M3 family.</text>
</comment>
<feature type="domain" description="Peptidase M3A/M3B catalytic" evidence="8">
    <location>
        <begin position="265"/>
        <end position="711"/>
    </location>
</feature>
<keyword evidence="10" id="KW-1185">Reference proteome</keyword>
<gene>
    <name evidence="9" type="ORF">SAMN04488107_2714</name>
</gene>
<keyword evidence="6 7" id="KW-0482">Metalloprotease</keyword>
<dbReference type="InterPro" id="IPR034005">
    <property type="entry name" value="M3A_DCP"/>
</dbReference>
<dbReference type="GO" id="GO:0005829">
    <property type="term" value="C:cytosol"/>
    <property type="evidence" value="ECO:0007669"/>
    <property type="project" value="TreeGrafter"/>
</dbReference>
<sequence>MGLRGGRGGNLAAVRSGGPQCHGARWAAMSAAPAPAVSADNPLLTESPLPYRLPPFAEVTLEHCREAVLAGMAEQRGEIDAITASDEPADLENTIVALERSGALLRRAGAVFGNLASSLSSPRLREIERELAPLEAAHADALRLDPVLFARVDAVHEARHDSGLDAEAVRLVERHHLDRVLAGARLDDAGRARLSELNRELSELSTRFGQNLQLATEAAAVRVAGAAELDGLSEEEVAAAARAAADRGLDGYLLPLLLPTGQPVLAKLRDRGLRRRVFEASVTRASAGEHDNGPVAARIARVRAERARLLGFATHADLVLADQTAGSTAAVDAVLAPMVGPSLANARAEAQELAEVAARDGVTELAPWDWAFYSERVRAERYSVDRAALRPWFELDRVLVDGVFRAAELLYGFRFTPRPDLAGYHPDVRVWEVTGADGEQVGLYLGDFLAREGKRGGAWMSSFVTQSRLLGTRPVVVNNLNVAPPPAGRPTLLTLDEVDTLFHEFGHALHGLSSAVTYPRFAGTAVPRDFVEFPSQVNEMWALWPEVLAHYARHVDTGEPLPAAVVEAIDAARLWGEGFATLEYLAATLLDQAWHRITPETEIGDPAEFERRALEEAGVAFDLVPPRYRTTYFQHVFAGGYAAGYYSYIWSEVLDADTVEWFRENGGLRRENGDVFRERLLSRGGSVDPLEAFRAVRGRDADPGPLLRRRGLMAGYS</sequence>
<evidence type="ECO:0000313" key="10">
    <source>
        <dbReference type="Proteomes" id="UP000198386"/>
    </source>
</evidence>
<dbReference type="Pfam" id="PF01432">
    <property type="entry name" value="Peptidase_M3"/>
    <property type="match status" value="1"/>
</dbReference>
<proteinExistence type="inferred from homology"/>
<keyword evidence="2 7" id="KW-0645">Protease</keyword>
<dbReference type="SUPFAM" id="SSF55486">
    <property type="entry name" value="Metalloproteases ('zincins'), catalytic domain"/>
    <property type="match status" value="1"/>
</dbReference>
<evidence type="ECO:0000256" key="5">
    <source>
        <dbReference type="ARBA" id="ARBA00022833"/>
    </source>
</evidence>
<name>A0A239EWB6_9ACTN</name>
<dbReference type="InterPro" id="IPR001567">
    <property type="entry name" value="Pept_M3A_M3B_dom"/>
</dbReference>
<evidence type="ECO:0000256" key="1">
    <source>
        <dbReference type="ARBA" id="ARBA00006040"/>
    </source>
</evidence>
<evidence type="ECO:0000256" key="6">
    <source>
        <dbReference type="ARBA" id="ARBA00023049"/>
    </source>
</evidence>
<reference evidence="10" key="1">
    <citation type="submission" date="2017-06" db="EMBL/GenBank/DDBJ databases">
        <authorList>
            <person name="Varghese N."/>
            <person name="Submissions S."/>
        </authorList>
    </citation>
    <scope>NUCLEOTIDE SEQUENCE [LARGE SCALE GENOMIC DNA]</scope>
    <source>
        <strain evidence="10">DSM 45423</strain>
    </source>
</reference>
<dbReference type="FunFam" id="3.40.390.10:FF:000009">
    <property type="entry name" value="Oligopeptidase A"/>
    <property type="match status" value="1"/>
</dbReference>
<dbReference type="AlphaFoldDB" id="A0A239EWB6"/>
<dbReference type="GO" id="GO:0046872">
    <property type="term" value="F:metal ion binding"/>
    <property type="evidence" value="ECO:0007669"/>
    <property type="project" value="UniProtKB-UniRule"/>
</dbReference>
<dbReference type="PANTHER" id="PTHR43660">
    <property type="entry name" value="DIPEPTIDYL CARBOXYPEPTIDASE"/>
    <property type="match status" value="1"/>
</dbReference>
<evidence type="ECO:0000259" key="8">
    <source>
        <dbReference type="Pfam" id="PF01432"/>
    </source>
</evidence>